<evidence type="ECO:0000256" key="3">
    <source>
        <dbReference type="ARBA" id="ARBA00022475"/>
    </source>
</evidence>
<sequence>MTDPQPSGGKLILRLAPMIYGPTLIFALGEGAVIPLIPTMATGLGASLAATGAIASALVIGKLCGNLPSSWVVARLGERIAMSLASLVAMVGALGMLFAPNVAVLTIAIFILGIATSAFGLARHAFMATRVPFTFRARALSLLGGTFRLGTFVGPFVGALMLGLTGHQTGAIWFLVGCIVVTFLLVWFGPDPETEFAARVQPQGTATSPIPLERDGIIGTMIKHRTVLSRIGVSAATLSAIRSARDIVLPIWGVSIGLDAQTILIVVGVAGALDFALFYVSGQVMDRFGRLWAVAPAMLLMAFGFLALSLTHDLGAAGIWFAVFAAVIGLGNGLSSGILMTLGADLAPRHDPAPFLGSWRTLTDSGAVLAPLAFSGIAAVAPIMVATGVMGGIGLVGVAGFLRWLPIFVPRKS</sequence>
<dbReference type="InterPro" id="IPR001958">
    <property type="entry name" value="Tet-R_TetA/multi-R_MdtG-like"/>
</dbReference>
<evidence type="ECO:0000256" key="2">
    <source>
        <dbReference type="ARBA" id="ARBA00022448"/>
    </source>
</evidence>
<keyword evidence="3" id="KW-1003">Cell membrane</keyword>
<dbReference type="SUPFAM" id="SSF103473">
    <property type="entry name" value="MFS general substrate transporter"/>
    <property type="match status" value="1"/>
</dbReference>
<keyword evidence="6 7" id="KW-0472">Membrane</keyword>
<dbReference type="Gene3D" id="1.20.1250.20">
    <property type="entry name" value="MFS general substrate transporter like domains"/>
    <property type="match status" value="1"/>
</dbReference>
<name>A0A7G9S259_9MICO</name>
<dbReference type="Pfam" id="PF07690">
    <property type="entry name" value="MFS_1"/>
    <property type="match status" value="1"/>
</dbReference>
<evidence type="ECO:0000256" key="7">
    <source>
        <dbReference type="SAM" id="Phobius"/>
    </source>
</evidence>
<evidence type="ECO:0000256" key="1">
    <source>
        <dbReference type="ARBA" id="ARBA00004651"/>
    </source>
</evidence>
<keyword evidence="4 7" id="KW-0812">Transmembrane</keyword>
<dbReference type="PROSITE" id="PS50850">
    <property type="entry name" value="MFS"/>
    <property type="match status" value="1"/>
</dbReference>
<feature type="transmembrane region" description="Helical" evidence="7">
    <location>
        <begin position="251"/>
        <end position="279"/>
    </location>
</feature>
<dbReference type="InterPro" id="IPR020846">
    <property type="entry name" value="MFS_dom"/>
</dbReference>
<dbReference type="GO" id="GO:0022857">
    <property type="term" value="F:transmembrane transporter activity"/>
    <property type="evidence" value="ECO:0007669"/>
    <property type="project" value="InterPro"/>
</dbReference>
<feature type="transmembrane region" description="Helical" evidence="7">
    <location>
        <begin position="170"/>
        <end position="189"/>
    </location>
</feature>
<evidence type="ECO:0000256" key="5">
    <source>
        <dbReference type="ARBA" id="ARBA00022989"/>
    </source>
</evidence>
<keyword evidence="10" id="KW-1185">Reference proteome</keyword>
<dbReference type="PRINTS" id="PR01035">
    <property type="entry name" value="TCRTETA"/>
</dbReference>
<feature type="transmembrane region" description="Helical" evidence="7">
    <location>
        <begin position="291"/>
        <end position="311"/>
    </location>
</feature>
<feature type="transmembrane region" description="Helical" evidence="7">
    <location>
        <begin position="80"/>
        <end position="98"/>
    </location>
</feature>
<evidence type="ECO:0000313" key="9">
    <source>
        <dbReference type="EMBL" id="QNN61934.1"/>
    </source>
</evidence>
<evidence type="ECO:0000313" key="10">
    <source>
        <dbReference type="Proteomes" id="UP000515934"/>
    </source>
</evidence>
<feature type="transmembrane region" description="Helical" evidence="7">
    <location>
        <begin position="104"/>
        <end position="122"/>
    </location>
</feature>
<proteinExistence type="predicted"/>
<dbReference type="GO" id="GO:0005886">
    <property type="term" value="C:plasma membrane"/>
    <property type="evidence" value="ECO:0007669"/>
    <property type="project" value="UniProtKB-SubCell"/>
</dbReference>
<keyword evidence="5 7" id="KW-1133">Transmembrane helix</keyword>
<feature type="transmembrane region" description="Helical" evidence="7">
    <location>
        <begin position="40"/>
        <end position="60"/>
    </location>
</feature>
<organism evidence="9 10">
    <name type="scientific">Leucobacter denitrificans</name>
    <dbReference type="NCBI Taxonomy" id="683042"/>
    <lineage>
        <taxon>Bacteria</taxon>
        <taxon>Bacillati</taxon>
        <taxon>Actinomycetota</taxon>
        <taxon>Actinomycetes</taxon>
        <taxon>Micrococcales</taxon>
        <taxon>Microbacteriaceae</taxon>
        <taxon>Leucobacter</taxon>
    </lineage>
</organism>
<feature type="transmembrane region" description="Helical" evidence="7">
    <location>
        <begin position="317"/>
        <end position="344"/>
    </location>
</feature>
<evidence type="ECO:0000259" key="8">
    <source>
        <dbReference type="PROSITE" id="PS50850"/>
    </source>
</evidence>
<comment type="subcellular location">
    <subcellularLocation>
        <location evidence="1">Cell membrane</location>
        <topology evidence="1">Multi-pass membrane protein</topology>
    </subcellularLocation>
</comment>
<dbReference type="RefSeq" id="WP_187554405.1">
    <property type="nucleotide sequence ID" value="NZ_CP060716.1"/>
</dbReference>
<evidence type="ECO:0000256" key="6">
    <source>
        <dbReference type="ARBA" id="ARBA00023136"/>
    </source>
</evidence>
<dbReference type="KEGG" id="ldn:H9L06_06285"/>
<dbReference type="InterPro" id="IPR011701">
    <property type="entry name" value="MFS"/>
</dbReference>
<reference evidence="9 10" key="1">
    <citation type="submission" date="2020-08" db="EMBL/GenBank/DDBJ databases">
        <title>Genome sequence of Leucobacter denitrificans KACC 14055T.</title>
        <authorList>
            <person name="Hyun D.-W."/>
            <person name="Bae J.-W."/>
        </authorList>
    </citation>
    <scope>NUCLEOTIDE SEQUENCE [LARGE SCALE GENOMIC DNA]</scope>
    <source>
        <strain evidence="9 10">KACC 14055</strain>
    </source>
</reference>
<feature type="transmembrane region" description="Helical" evidence="7">
    <location>
        <begin position="142"/>
        <end position="164"/>
    </location>
</feature>
<dbReference type="PANTHER" id="PTHR23517:SF3">
    <property type="entry name" value="INTEGRAL MEMBRANE TRANSPORT PROTEIN"/>
    <property type="match status" value="1"/>
</dbReference>
<dbReference type="InterPro" id="IPR050171">
    <property type="entry name" value="MFS_Transporters"/>
</dbReference>
<keyword evidence="2" id="KW-0813">Transport</keyword>
<dbReference type="PANTHER" id="PTHR23517">
    <property type="entry name" value="RESISTANCE PROTEIN MDTM, PUTATIVE-RELATED-RELATED"/>
    <property type="match status" value="1"/>
</dbReference>
<dbReference type="Proteomes" id="UP000515934">
    <property type="component" value="Chromosome"/>
</dbReference>
<dbReference type="AlphaFoldDB" id="A0A7G9S259"/>
<evidence type="ECO:0000256" key="4">
    <source>
        <dbReference type="ARBA" id="ARBA00022692"/>
    </source>
</evidence>
<feature type="transmembrane region" description="Helical" evidence="7">
    <location>
        <begin position="12"/>
        <end position="34"/>
    </location>
</feature>
<dbReference type="EMBL" id="CP060716">
    <property type="protein sequence ID" value="QNN61934.1"/>
    <property type="molecule type" value="Genomic_DNA"/>
</dbReference>
<dbReference type="InterPro" id="IPR036259">
    <property type="entry name" value="MFS_trans_sf"/>
</dbReference>
<gene>
    <name evidence="9" type="ORF">H9L06_06285</name>
</gene>
<accession>A0A7G9S259</accession>
<feature type="domain" description="Major facilitator superfamily (MFS) profile" evidence="8">
    <location>
        <begin position="15"/>
        <end position="409"/>
    </location>
</feature>
<feature type="transmembrane region" description="Helical" evidence="7">
    <location>
        <begin position="391"/>
        <end position="409"/>
    </location>
</feature>
<protein>
    <submittedName>
        <fullName evidence="9">MFS transporter</fullName>
    </submittedName>
</protein>